<dbReference type="RefSeq" id="WP_082419619.1">
    <property type="nucleotide sequence ID" value="NZ_CP013011.1"/>
</dbReference>
<dbReference type="EMBL" id="NCQP01000002">
    <property type="protein sequence ID" value="OWJ54837.1"/>
    <property type="molecule type" value="Genomic_DNA"/>
</dbReference>
<evidence type="ECO:0000313" key="1">
    <source>
        <dbReference type="EMBL" id="OWJ54837.1"/>
    </source>
</evidence>
<dbReference type="InterPro" id="IPR012431">
    <property type="entry name" value="PDDEXK_10"/>
</dbReference>
<sequence length="63" mass="7346">MLVEVESRANPSDVLDLARIAQLYEKATRTNHRLIMVTGYIGRRTYEVAARNNVEVYEYLDEE</sequence>
<organism evidence="1 2">
    <name type="scientific">Pyrodictium delaneyi</name>
    <dbReference type="NCBI Taxonomy" id="1273541"/>
    <lineage>
        <taxon>Archaea</taxon>
        <taxon>Thermoproteota</taxon>
        <taxon>Thermoprotei</taxon>
        <taxon>Desulfurococcales</taxon>
        <taxon>Pyrodictiaceae</taxon>
        <taxon>Pyrodictium</taxon>
    </lineage>
</organism>
<name>A0A211YPS2_9CREN</name>
<accession>A0A211YPS2</accession>
<dbReference type="Proteomes" id="UP000196694">
    <property type="component" value="Unassembled WGS sequence"/>
</dbReference>
<dbReference type="AlphaFoldDB" id="A0A211YPS2"/>
<dbReference type="GeneID" id="26100293"/>
<proteinExistence type="predicted"/>
<protein>
    <submittedName>
        <fullName evidence="1">Uncharacterized protein</fullName>
    </submittedName>
</protein>
<reference evidence="1 2" key="1">
    <citation type="submission" date="2017-05" db="EMBL/GenBank/DDBJ databases">
        <title>The draft genome of the hyperthermophilic archaeon 'Pyrodictium delaneyi strain Hulk', an iron and nitrate reducer, reveals the capacity for sulfate reduction.</title>
        <authorList>
            <person name="Demey L.M."/>
            <person name="Miller C."/>
            <person name="Manzella M."/>
            <person name="Reguera G."/>
            <person name="Kashefi K."/>
        </authorList>
    </citation>
    <scope>NUCLEOTIDE SEQUENCE [LARGE SCALE GENOMIC DNA]</scope>
    <source>
        <strain evidence="1 2">Hulk</strain>
    </source>
</reference>
<evidence type="ECO:0000313" key="2">
    <source>
        <dbReference type="Proteomes" id="UP000196694"/>
    </source>
</evidence>
<dbReference type="Pfam" id="PF07788">
    <property type="entry name" value="PDDEXK_10"/>
    <property type="match status" value="1"/>
</dbReference>
<comment type="caution">
    <text evidence="1">The sequence shown here is derived from an EMBL/GenBank/DDBJ whole genome shotgun (WGS) entry which is preliminary data.</text>
</comment>
<gene>
    <name evidence="1" type="ORF">Pdsh_03750</name>
</gene>
<keyword evidence="2" id="KW-1185">Reference proteome</keyword>